<evidence type="ECO:0000313" key="3">
    <source>
        <dbReference type="WBParaSite" id="ACRNAN_scaffold21047.g28294.t1"/>
    </source>
</evidence>
<dbReference type="Proteomes" id="UP000887540">
    <property type="component" value="Unplaced"/>
</dbReference>
<organism evidence="2 3">
    <name type="scientific">Acrobeloides nanus</name>
    <dbReference type="NCBI Taxonomy" id="290746"/>
    <lineage>
        <taxon>Eukaryota</taxon>
        <taxon>Metazoa</taxon>
        <taxon>Ecdysozoa</taxon>
        <taxon>Nematoda</taxon>
        <taxon>Chromadorea</taxon>
        <taxon>Rhabditida</taxon>
        <taxon>Tylenchina</taxon>
        <taxon>Cephalobomorpha</taxon>
        <taxon>Cephaloboidea</taxon>
        <taxon>Cephalobidae</taxon>
        <taxon>Acrobeloides</taxon>
    </lineage>
</organism>
<dbReference type="AlphaFoldDB" id="A0A914DB64"/>
<dbReference type="PANTHER" id="PTHR44147">
    <property type="entry name" value="DEHYDROGENASE/REDUCTASE SDR FAMILY MEMBER 1"/>
    <property type="match status" value="1"/>
</dbReference>
<keyword evidence="1" id="KW-0732">Signal</keyword>
<accession>A0A914DB64</accession>
<evidence type="ECO:0000256" key="1">
    <source>
        <dbReference type="SAM" id="SignalP"/>
    </source>
</evidence>
<proteinExistence type="predicted"/>
<protein>
    <submittedName>
        <fullName evidence="3">Uncharacterized protein</fullName>
    </submittedName>
</protein>
<dbReference type="PANTHER" id="PTHR44147:SF2">
    <property type="entry name" value="DEHYDROGENASE_REDUCTASE SDR FAMILY MEMBER 1"/>
    <property type="match status" value="1"/>
</dbReference>
<keyword evidence="2" id="KW-1185">Reference proteome</keyword>
<feature type="signal peptide" evidence="1">
    <location>
        <begin position="1"/>
        <end position="17"/>
    </location>
</feature>
<dbReference type="WBParaSite" id="ACRNAN_scaffold21047.g28294.t1">
    <property type="protein sequence ID" value="ACRNAN_scaffold21047.g28294.t1"/>
    <property type="gene ID" value="ACRNAN_scaffold21047.g28294"/>
</dbReference>
<name>A0A914DB64_9BILA</name>
<sequence>MLLKSLAILILCGYLSACGQDSRSKSFLAHGHSTRGEKFKKLFGMAESTEFAGKAVVALAKDPNVLEKTGKVLIASQLAKEYGFKDIDGREIPVIEKNEWSNLFGN</sequence>
<feature type="chain" id="PRO_5037401793" evidence="1">
    <location>
        <begin position="18"/>
        <end position="106"/>
    </location>
</feature>
<reference evidence="3" key="1">
    <citation type="submission" date="2022-11" db="UniProtKB">
        <authorList>
            <consortium name="WormBaseParasite"/>
        </authorList>
    </citation>
    <scope>IDENTIFICATION</scope>
</reference>
<evidence type="ECO:0000313" key="2">
    <source>
        <dbReference type="Proteomes" id="UP000887540"/>
    </source>
</evidence>